<sequence length="158" mass="17070">MTKLLSWTVIVLLVLWCVDHAHADTTTINNKGMPVPSAMAPSISGFSNDMCRSGVSGGANTGVFSVSGGMTIVDENCERIKIFNAFNTGGLKVTGVSVLCQDIRGWNAMEMSGSPCPYAGMMGHAARKAWFKRYPERFKALYGEDFNLPELPPVSDSK</sequence>
<protein>
    <submittedName>
        <fullName evidence="1">Uncharacterized protein</fullName>
    </submittedName>
</protein>
<proteinExistence type="predicted"/>
<name>A0A6J5M1A5_9CAUD</name>
<evidence type="ECO:0000313" key="1">
    <source>
        <dbReference type="EMBL" id="CAB4139087.1"/>
    </source>
</evidence>
<organism evidence="1">
    <name type="scientific">uncultured Caudovirales phage</name>
    <dbReference type="NCBI Taxonomy" id="2100421"/>
    <lineage>
        <taxon>Viruses</taxon>
        <taxon>Duplodnaviria</taxon>
        <taxon>Heunggongvirae</taxon>
        <taxon>Uroviricota</taxon>
        <taxon>Caudoviricetes</taxon>
        <taxon>Peduoviridae</taxon>
        <taxon>Maltschvirus</taxon>
        <taxon>Maltschvirus maltsch</taxon>
    </lineage>
</organism>
<gene>
    <name evidence="1" type="ORF">UFOVP342_10</name>
</gene>
<reference evidence="1" key="1">
    <citation type="submission" date="2020-04" db="EMBL/GenBank/DDBJ databases">
        <authorList>
            <person name="Chiriac C."/>
            <person name="Salcher M."/>
            <person name="Ghai R."/>
            <person name="Kavagutti S V."/>
        </authorList>
    </citation>
    <scope>NUCLEOTIDE SEQUENCE</scope>
</reference>
<dbReference type="EMBL" id="LR796361">
    <property type="protein sequence ID" value="CAB4139087.1"/>
    <property type="molecule type" value="Genomic_DNA"/>
</dbReference>
<accession>A0A6J5M1A5</accession>